<evidence type="ECO:0000313" key="3">
    <source>
        <dbReference type="Proteomes" id="UP000772434"/>
    </source>
</evidence>
<dbReference type="Proteomes" id="UP000772434">
    <property type="component" value="Unassembled WGS sequence"/>
</dbReference>
<evidence type="ECO:0000313" key="2">
    <source>
        <dbReference type="EMBL" id="KAF9066991.1"/>
    </source>
</evidence>
<organism evidence="2 3">
    <name type="scientific">Rhodocollybia butyracea</name>
    <dbReference type="NCBI Taxonomy" id="206335"/>
    <lineage>
        <taxon>Eukaryota</taxon>
        <taxon>Fungi</taxon>
        <taxon>Dikarya</taxon>
        <taxon>Basidiomycota</taxon>
        <taxon>Agaricomycotina</taxon>
        <taxon>Agaricomycetes</taxon>
        <taxon>Agaricomycetidae</taxon>
        <taxon>Agaricales</taxon>
        <taxon>Marasmiineae</taxon>
        <taxon>Omphalotaceae</taxon>
        <taxon>Rhodocollybia</taxon>
    </lineage>
</organism>
<dbReference type="InterPro" id="IPR029058">
    <property type="entry name" value="AB_hydrolase_fold"/>
</dbReference>
<dbReference type="InterPro" id="IPR022742">
    <property type="entry name" value="Hydrolase_4"/>
</dbReference>
<dbReference type="GO" id="GO:0016020">
    <property type="term" value="C:membrane"/>
    <property type="evidence" value="ECO:0007669"/>
    <property type="project" value="TreeGrafter"/>
</dbReference>
<accession>A0A9P5U5H9</accession>
<dbReference type="PANTHER" id="PTHR12277">
    <property type="entry name" value="ALPHA/BETA HYDROLASE DOMAIN-CONTAINING PROTEIN"/>
    <property type="match status" value="1"/>
</dbReference>
<feature type="domain" description="Serine aminopeptidase S33" evidence="1">
    <location>
        <begin position="126"/>
        <end position="376"/>
    </location>
</feature>
<keyword evidence="2" id="KW-0378">Hydrolase</keyword>
<evidence type="ECO:0000259" key="1">
    <source>
        <dbReference type="Pfam" id="PF12146"/>
    </source>
</evidence>
<dbReference type="SUPFAM" id="SSF53474">
    <property type="entry name" value="alpha/beta-Hydrolases"/>
    <property type="match status" value="1"/>
</dbReference>
<keyword evidence="3" id="KW-1185">Reference proteome</keyword>
<dbReference type="Gene3D" id="3.40.50.1820">
    <property type="entry name" value="alpha/beta hydrolase"/>
    <property type="match status" value="1"/>
</dbReference>
<sequence length="440" mass="48078">MSSFLPSMSSFESLAKGVFATAAGLGTLGAGLLYYGQGYLIYPSAYMKIGDDDGTPTTPASYGLHHEMLDLKTKDGQTLRCYLLPQKKDLPKATKFGNLPIVPISAIEGATEMGYANMPDDELISHRPTIIMFHGNGGNAGHRIPLGMMFQQVMRCNVLGLEYRGYGNSTGSPSESGWAIDAVTALEFVRGDSRLRNTPIILYGQSIGGALSIDLTSRFPGEIAGIILENTFLSLRLLVPHVLPLLGSFKFLVHQKWESAGKVIGTPDVVSQARVEDRLAGLVTEKDDNSKTKAAFQERLEKADDVLNLVSSQVLDSGGGSIARVGKGLGKEYKGIPRETNVLLLSGQSDELVPPRHMKFLRQVFEARPHTRKTLGLAPLPTSQEGKGEVEEERSHFVLFPSGTHNDTAAQHGYWNRVGDFVAEVGKEWREQQHLNQLRR</sequence>
<protein>
    <submittedName>
        <fullName evidence="2">Alpha/Beta hydrolase protein</fullName>
    </submittedName>
</protein>
<reference evidence="2" key="1">
    <citation type="submission" date="2020-11" db="EMBL/GenBank/DDBJ databases">
        <authorList>
            <consortium name="DOE Joint Genome Institute"/>
            <person name="Ahrendt S."/>
            <person name="Riley R."/>
            <person name="Andreopoulos W."/>
            <person name="Labutti K."/>
            <person name="Pangilinan J."/>
            <person name="Ruiz-Duenas F.J."/>
            <person name="Barrasa J.M."/>
            <person name="Sanchez-Garcia M."/>
            <person name="Camarero S."/>
            <person name="Miyauchi S."/>
            <person name="Serrano A."/>
            <person name="Linde D."/>
            <person name="Babiker R."/>
            <person name="Drula E."/>
            <person name="Ayuso-Fernandez I."/>
            <person name="Pacheco R."/>
            <person name="Padilla G."/>
            <person name="Ferreira P."/>
            <person name="Barriuso J."/>
            <person name="Kellner H."/>
            <person name="Castanera R."/>
            <person name="Alfaro M."/>
            <person name="Ramirez L."/>
            <person name="Pisabarro A.G."/>
            <person name="Kuo A."/>
            <person name="Tritt A."/>
            <person name="Lipzen A."/>
            <person name="He G."/>
            <person name="Yan M."/>
            <person name="Ng V."/>
            <person name="Cullen D."/>
            <person name="Martin F."/>
            <person name="Rosso M.-N."/>
            <person name="Henrissat B."/>
            <person name="Hibbett D."/>
            <person name="Martinez A.T."/>
            <person name="Grigoriev I.V."/>
        </authorList>
    </citation>
    <scope>NUCLEOTIDE SEQUENCE</scope>
    <source>
        <strain evidence="2">AH 40177</strain>
    </source>
</reference>
<comment type="caution">
    <text evidence="2">The sequence shown here is derived from an EMBL/GenBank/DDBJ whole genome shotgun (WGS) entry which is preliminary data.</text>
</comment>
<proteinExistence type="predicted"/>
<dbReference type="Pfam" id="PF12146">
    <property type="entry name" value="Hydrolase_4"/>
    <property type="match status" value="1"/>
</dbReference>
<gene>
    <name evidence="2" type="ORF">BDP27DRAFT_1329562</name>
</gene>
<dbReference type="OrthoDB" id="10249433at2759"/>
<dbReference type="EMBL" id="JADNRY010000079">
    <property type="protein sequence ID" value="KAF9066991.1"/>
    <property type="molecule type" value="Genomic_DNA"/>
</dbReference>
<dbReference type="GO" id="GO:0008474">
    <property type="term" value="F:palmitoyl-(protein) hydrolase activity"/>
    <property type="evidence" value="ECO:0007669"/>
    <property type="project" value="TreeGrafter"/>
</dbReference>
<name>A0A9P5U5H9_9AGAR</name>
<dbReference type="PANTHER" id="PTHR12277:SF81">
    <property type="entry name" value="PROTEIN ABHD13"/>
    <property type="match status" value="1"/>
</dbReference>
<dbReference type="AlphaFoldDB" id="A0A9P5U5H9"/>